<sequence>MTISVKPIMILLAALAGFAARADAHDAYMMGMYVGRCPEPSHASFQEAWNRAESAAAAERNAFVVVGSGPSMEPLYPSGTVLVVKQVPYSSLKSGSAVVYVNHEGKPVLHVLVALTSDGWRVAGLNNPGADPGGVDAGNFAGLVVSAFIPDGPNPLAHVERIAMR</sequence>
<dbReference type="Pfam" id="PF00717">
    <property type="entry name" value="Peptidase_S24"/>
    <property type="match status" value="1"/>
</dbReference>
<accession>A0A1J5TB15</accession>
<evidence type="ECO:0000259" key="1">
    <source>
        <dbReference type="Pfam" id="PF00717"/>
    </source>
</evidence>
<dbReference type="InterPro" id="IPR015927">
    <property type="entry name" value="Peptidase_S24_S26A/B/C"/>
</dbReference>
<comment type="caution">
    <text evidence="2">The sequence shown here is derived from an EMBL/GenBank/DDBJ whole genome shotgun (WGS) entry which is preliminary data.</text>
</comment>
<organism evidence="2">
    <name type="scientific">mine drainage metagenome</name>
    <dbReference type="NCBI Taxonomy" id="410659"/>
    <lineage>
        <taxon>unclassified sequences</taxon>
        <taxon>metagenomes</taxon>
        <taxon>ecological metagenomes</taxon>
    </lineage>
</organism>
<dbReference type="InterPro" id="IPR036286">
    <property type="entry name" value="LexA/Signal_pep-like_sf"/>
</dbReference>
<dbReference type="EMBL" id="MLJW01000014">
    <property type="protein sequence ID" value="OIR13440.1"/>
    <property type="molecule type" value="Genomic_DNA"/>
</dbReference>
<dbReference type="AlphaFoldDB" id="A0A1J5TB15"/>
<protein>
    <submittedName>
        <fullName evidence="2">Peptidase S24-like protein</fullName>
    </submittedName>
</protein>
<proteinExistence type="predicted"/>
<gene>
    <name evidence="2" type="ORF">GALL_52550</name>
</gene>
<dbReference type="SUPFAM" id="SSF51306">
    <property type="entry name" value="LexA/Signal peptidase"/>
    <property type="match status" value="1"/>
</dbReference>
<name>A0A1J5TB15_9ZZZZ</name>
<evidence type="ECO:0000313" key="2">
    <source>
        <dbReference type="EMBL" id="OIR13440.1"/>
    </source>
</evidence>
<feature type="domain" description="Peptidase S24/S26A/S26B/S26C" evidence="1">
    <location>
        <begin position="52"/>
        <end position="127"/>
    </location>
</feature>
<dbReference type="CDD" id="cd06462">
    <property type="entry name" value="Peptidase_S24_S26"/>
    <property type="match status" value="1"/>
</dbReference>
<reference evidence="2" key="1">
    <citation type="submission" date="2016-10" db="EMBL/GenBank/DDBJ databases">
        <title>Sequence of Gallionella enrichment culture.</title>
        <authorList>
            <person name="Poehlein A."/>
            <person name="Muehling M."/>
            <person name="Daniel R."/>
        </authorList>
    </citation>
    <scope>NUCLEOTIDE SEQUENCE</scope>
</reference>